<name>A0A7Y9FPL4_9SPHN</name>
<comment type="caution">
    <text evidence="1">The sequence shown here is derived from an EMBL/GenBank/DDBJ whole genome shotgun (WGS) entry which is preliminary data.</text>
</comment>
<evidence type="ECO:0000313" key="1">
    <source>
        <dbReference type="EMBL" id="NYD91135.1"/>
    </source>
</evidence>
<proteinExistence type="predicted"/>
<gene>
    <name evidence="1" type="ORF">HD841_002942</name>
</gene>
<dbReference type="AlphaFoldDB" id="A0A7Y9FPL4"/>
<keyword evidence="2" id="KW-1185">Reference proteome</keyword>
<sequence>MNLAELSVMIYYSSVRRDESMSSADDHRPARCSHGDVRQVIERITADQARELVRETQRTVERDAEAAIVQYHDMAARRIYEAAKRGETELRYLFSDIPVDSRLPVIRRLQQDGFTIKDDLYGGIVIWELNDLHLSIDPAVEPSLLIVHPASLAEPADIARASARQKR</sequence>
<dbReference type="EMBL" id="JACCBY010000004">
    <property type="protein sequence ID" value="NYD91135.1"/>
    <property type="molecule type" value="Genomic_DNA"/>
</dbReference>
<protein>
    <submittedName>
        <fullName evidence="1">Uncharacterized protein</fullName>
    </submittedName>
</protein>
<evidence type="ECO:0000313" key="2">
    <source>
        <dbReference type="Proteomes" id="UP000517753"/>
    </source>
</evidence>
<reference evidence="1 2" key="1">
    <citation type="submission" date="2020-08" db="EMBL/GenBank/DDBJ databases">
        <title>The Agave Microbiome: Exploring the role of microbial communities in plant adaptations to desert environments.</title>
        <authorList>
            <person name="Partida-Martinez L.P."/>
        </authorList>
    </citation>
    <scope>NUCLEOTIDE SEQUENCE [LARGE SCALE GENOMIC DNA]</scope>
    <source>
        <strain evidence="1 2">AS2.3</strain>
    </source>
</reference>
<organism evidence="1 2">
    <name type="scientific">Sphingomonas melonis</name>
    <dbReference type="NCBI Taxonomy" id="152682"/>
    <lineage>
        <taxon>Bacteria</taxon>
        <taxon>Pseudomonadati</taxon>
        <taxon>Pseudomonadota</taxon>
        <taxon>Alphaproteobacteria</taxon>
        <taxon>Sphingomonadales</taxon>
        <taxon>Sphingomonadaceae</taxon>
        <taxon>Sphingomonas</taxon>
    </lineage>
</organism>
<accession>A0A7Y9FPL4</accession>
<dbReference type="Proteomes" id="UP000517753">
    <property type="component" value="Unassembled WGS sequence"/>
</dbReference>